<feature type="region of interest" description="Disordered" evidence="5">
    <location>
        <begin position="503"/>
        <end position="533"/>
    </location>
</feature>
<dbReference type="PANTHER" id="PTHR23507:SF11">
    <property type="entry name" value="SOLUTE CARRIER FAMILY RELATED"/>
    <property type="match status" value="1"/>
</dbReference>
<evidence type="ECO:0000256" key="1">
    <source>
        <dbReference type="ARBA" id="ARBA00004141"/>
    </source>
</evidence>
<dbReference type="AlphaFoldDB" id="A0AAN5C7I8"/>
<evidence type="ECO:0000256" key="2">
    <source>
        <dbReference type="ARBA" id="ARBA00022692"/>
    </source>
</evidence>
<dbReference type="GO" id="GO:0016020">
    <property type="term" value="C:membrane"/>
    <property type="evidence" value="ECO:0007669"/>
    <property type="project" value="UniProtKB-SubCell"/>
</dbReference>
<dbReference type="Proteomes" id="UP001328107">
    <property type="component" value="Unassembled WGS sequence"/>
</dbReference>
<feature type="compositionally biased region" description="Polar residues" evidence="5">
    <location>
        <begin position="507"/>
        <end position="519"/>
    </location>
</feature>
<dbReference type="PANTHER" id="PTHR23507">
    <property type="entry name" value="ZGC:174356"/>
    <property type="match status" value="1"/>
</dbReference>
<feature type="transmembrane region" description="Helical" evidence="6">
    <location>
        <begin position="201"/>
        <end position="220"/>
    </location>
</feature>
<evidence type="ECO:0000256" key="4">
    <source>
        <dbReference type="ARBA" id="ARBA00023136"/>
    </source>
</evidence>
<organism evidence="7 8">
    <name type="scientific">Pristionchus mayeri</name>
    <dbReference type="NCBI Taxonomy" id="1317129"/>
    <lineage>
        <taxon>Eukaryota</taxon>
        <taxon>Metazoa</taxon>
        <taxon>Ecdysozoa</taxon>
        <taxon>Nematoda</taxon>
        <taxon>Chromadorea</taxon>
        <taxon>Rhabditida</taxon>
        <taxon>Rhabditina</taxon>
        <taxon>Diplogasteromorpha</taxon>
        <taxon>Diplogasteroidea</taxon>
        <taxon>Neodiplogasteridae</taxon>
        <taxon>Pristionchus</taxon>
    </lineage>
</organism>
<feature type="transmembrane region" description="Helical" evidence="6">
    <location>
        <begin position="460"/>
        <end position="480"/>
    </location>
</feature>
<proteinExistence type="predicted"/>
<name>A0AAN5C7I8_9BILA</name>
<feature type="transmembrane region" description="Helical" evidence="6">
    <location>
        <begin position="108"/>
        <end position="126"/>
    </location>
</feature>
<feature type="transmembrane region" description="Helical" evidence="6">
    <location>
        <begin position="12"/>
        <end position="32"/>
    </location>
</feature>
<evidence type="ECO:0000256" key="5">
    <source>
        <dbReference type="SAM" id="MobiDB-lite"/>
    </source>
</evidence>
<comment type="subcellular location">
    <subcellularLocation>
        <location evidence="1">Membrane</location>
        <topology evidence="1">Multi-pass membrane protein</topology>
    </subcellularLocation>
</comment>
<feature type="transmembrane region" description="Helical" evidence="6">
    <location>
        <begin position="132"/>
        <end position="159"/>
    </location>
</feature>
<dbReference type="GO" id="GO:0022857">
    <property type="term" value="F:transmembrane transporter activity"/>
    <property type="evidence" value="ECO:0007669"/>
    <property type="project" value="InterPro"/>
</dbReference>
<feature type="transmembrane region" description="Helical" evidence="6">
    <location>
        <begin position="393"/>
        <end position="415"/>
    </location>
</feature>
<comment type="caution">
    <text evidence="7">The sequence shown here is derived from an EMBL/GenBank/DDBJ whole genome shotgun (WGS) entry which is preliminary data.</text>
</comment>
<feature type="transmembrane region" description="Helical" evidence="6">
    <location>
        <begin position="289"/>
        <end position="306"/>
    </location>
</feature>
<protein>
    <recommendedName>
        <fullName evidence="9">Membrane transporter</fullName>
    </recommendedName>
</protein>
<feature type="transmembrane region" description="Helical" evidence="6">
    <location>
        <begin position="339"/>
        <end position="359"/>
    </location>
</feature>
<evidence type="ECO:0000313" key="8">
    <source>
        <dbReference type="Proteomes" id="UP001328107"/>
    </source>
</evidence>
<feature type="transmembrane region" description="Helical" evidence="6">
    <location>
        <begin position="427"/>
        <end position="448"/>
    </location>
</feature>
<evidence type="ECO:0008006" key="9">
    <source>
        <dbReference type="Google" id="ProtNLM"/>
    </source>
</evidence>
<evidence type="ECO:0000256" key="3">
    <source>
        <dbReference type="ARBA" id="ARBA00022989"/>
    </source>
</evidence>
<sequence length="574" mass="63333">MAVPLKGSVVFAIKHISVELIVFFIYLGYIFGNTFQSPAVYYRICRMYTGSDAYCRSMSDRDEELMVQQHNAEWSLYNSLAFMTPALFADCILGAYGDKFGWKTPIMLGILGVTIAELGYMFTLSYSVSTPFWTTLIFGFTSGVFGSISIIPVACNAFLAEITEDSDLLTVRAALFSAFQTMASVFGGFAAALLYQSISVIVAMDIELLFFLSAMLFALWRIPQRPQSGMSSFSSSGAGVSGGSIGSIVPREKKQSACQQFVNFFTSIWELLKTSVQTYVKRRVGFRRAFLIVTLLTYTLAYTTSIETTSEGIAGGIINAYVLRKYDHGLGWDVDNLGFWNGAGYFILAVGTICGTWVLKRFGFRETTLMLIGIASSGIRVLLIGLADSNVMMYIANVVGVFAGLVQPASLSFIVQLVAPSEVGKAFSLLGVGGDFAYLTASAIYALTYRYSVEFEPGTVFFFMALLHIMVFIALIWMHIQSAREGVGRRRFSSHLQNAISRVGSPPTISELTQANSPTEPKPEKKTSIFTRKKSQKVSMAEAVDSFEFDSPLERGVWESVEDVRRSRNNQTLY</sequence>
<keyword evidence="2 6" id="KW-0812">Transmembrane</keyword>
<gene>
    <name evidence="7" type="ORF">PMAYCL1PPCAC_03845</name>
</gene>
<accession>A0AAN5C7I8</accession>
<dbReference type="Gene3D" id="1.20.1250.20">
    <property type="entry name" value="MFS general substrate transporter like domains"/>
    <property type="match status" value="2"/>
</dbReference>
<keyword evidence="3 6" id="KW-1133">Transmembrane helix</keyword>
<dbReference type="Pfam" id="PF07690">
    <property type="entry name" value="MFS_1"/>
    <property type="match status" value="2"/>
</dbReference>
<dbReference type="EMBL" id="BTRK01000001">
    <property type="protein sequence ID" value="GMR33650.1"/>
    <property type="molecule type" value="Genomic_DNA"/>
</dbReference>
<feature type="transmembrane region" description="Helical" evidence="6">
    <location>
        <begin position="171"/>
        <end position="195"/>
    </location>
</feature>
<dbReference type="SUPFAM" id="SSF103473">
    <property type="entry name" value="MFS general substrate transporter"/>
    <property type="match status" value="1"/>
</dbReference>
<dbReference type="InterPro" id="IPR036259">
    <property type="entry name" value="MFS_trans_sf"/>
</dbReference>
<keyword evidence="4 6" id="KW-0472">Membrane</keyword>
<evidence type="ECO:0000256" key="6">
    <source>
        <dbReference type="SAM" id="Phobius"/>
    </source>
</evidence>
<evidence type="ECO:0000313" key="7">
    <source>
        <dbReference type="EMBL" id="GMR33650.1"/>
    </source>
</evidence>
<feature type="transmembrane region" description="Helical" evidence="6">
    <location>
        <begin position="368"/>
        <end position="387"/>
    </location>
</feature>
<keyword evidence="8" id="KW-1185">Reference proteome</keyword>
<reference evidence="8" key="1">
    <citation type="submission" date="2022-10" db="EMBL/GenBank/DDBJ databases">
        <title>Genome assembly of Pristionchus species.</title>
        <authorList>
            <person name="Yoshida K."/>
            <person name="Sommer R.J."/>
        </authorList>
    </citation>
    <scope>NUCLEOTIDE SEQUENCE [LARGE SCALE GENOMIC DNA]</scope>
    <source>
        <strain evidence="8">RS5460</strain>
    </source>
</reference>
<dbReference type="InterPro" id="IPR011701">
    <property type="entry name" value="MFS"/>
</dbReference>